<gene>
    <name evidence="4" type="ORF">SCH01S_17_00140</name>
</gene>
<evidence type="ECO:0000256" key="2">
    <source>
        <dbReference type="ARBA" id="ARBA00022803"/>
    </source>
</evidence>
<dbReference type="Gene3D" id="1.25.40.10">
    <property type="entry name" value="Tetratricopeptide repeat domain"/>
    <property type="match status" value="2"/>
</dbReference>
<comment type="caution">
    <text evidence="4">The sequence shown here is derived from an EMBL/GenBank/DDBJ whole genome shotgun (WGS) entry which is preliminary data.</text>
</comment>
<dbReference type="PROSITE" id="PS50005">
    <property type="entry name" value="TPR"/>
    <property type="match status" value="3"/>
</dbReference>
<evidence type="ECO:0000256" key="3">
    <source>
        <dbReference type="PROSITE-ProRule" id="PRU00339"/>
    </source>
</evidence>
<dbReference type="SMART" id="SM00028">
    <property type="entry name" value="TPR"/>
    <property type="match status" value="9"/>
</dbReference>
<dbReference type="PANTHER" id="PTHR44227">
    <property type="match status" value="1"/>
</dbReference>
<dbReference type="InterPro" id="IPR019734">
    <property type="entry name" value="TPR_rpt"/>
</dbReference>
<dbReference type="Pfam" id="PF07721">
    <property type="entry name" value="TPR_4"/>
    <property type="match status" value="1"/>
</dbReference>
<evidence type="ECO:0000256" key="1">
    <source>
        <dbReference type="ARBA" id="ARBA00022737"/>
    </source>
</evidence>
<dbReference type="Pfam" id="PF14559">
    <property type="entry name" value="TPR_19"/>
    <property type="match status" value="2"/>
</dbReference>
<feature type="repeat" description="TPR" evidence="3">
    <location>
        <begin position="145"/>
        <end position="178"/>
    </location>
</feature>
<dbReference type="Pfam" id="PF13432">
    <property type="entry name" value="TPR_16"/>
    <property type="match status" value="1"/>
</dbReference>
<dbReference type="STRING" id="1219043.SCH01S_17_00140"/>
<keyword evidence="1" id="KW-0677">Repeat</keyword>
<dbReference type="Gene3D" id="2.60.120.620">
    <property type="entry name" value="q2cbj1_9rhob like domain"/>
    <property type="match status" value="1"/>
</dbReference>
<evidence type="ECO:0000313" key="4">
    <source>
        <dbReference type="EMBL" id="GAO38660.1"/>
    </source>
</evidence>
<sequence length="600" mass="66021">MSRPLSPVELRSLQTIHAQLQAGDADGAVDRFDALPADVQEHPNGLFLRALVLQAFARWPEALQAFESALELAPNHAGLWNSYGNLLDDLGQGDRAVEALQRATELRPEHNDGWIDLGIVATNAGRFDVAEAALGRAIRAAPAVARGWAALGLLERQRGNTETAAEVYRRAIAIDAEDVRTRHNLATLLREQDRPAEALEEAENAMRQGPVPPETGTLRAHLLADVGRYEEAAVEYHNIVSQVPEQIDAHETLALLLPQLGFGSQALDAYRPALRARPNSTALWGSALRLAFAVRDYVQLAAWGQEAEALIGPHPEVRIARAAALSRLGNQHRAIDLLRQLLADQPDYAPAHQHLAHSLVAAGDPKAAEAHALRATEIDPLDQAPWALLTVIWRLLDDPREAWLADYERLVMPVDLDAAPDFFDELAVRLAEMHTMREHPAEQSLRGGTQTRGSLFDRKDPLIQRLIAQIRSGVQQRLRDLPDDPRHPFLSRKTGGIDFAGSWSVRLRSEGFHINHIHQTGWMSSALYVSLPPEVGQGDAGALAFGIPDAALGLDLPARRTEKPKVGRLVVFPSYFWHGTLPFESEQPRLTVAFDALPAR</sequence>
<dbReference type="Proteomes" id="UP000033202">
    <property type="component" value="Unassembled WGS sequence"/>
</dbReference>
<name>A0A0E9MNF1_9SPHN</name>
<dbReference type="InterPro" id="IPR012668">
    <property type="entry name" value="CHP02466"/>
</dbReference>
<evidence type="ECO:0000313" key="5">
    <source>
        <dbReference type="Proteomes" id="UP000033202"/>
    </source>
</evidence>
<dbReference type="EMBL" id="BBWU01000017">
    <property type="protein sequence ID" value="GAO38660.1"/>
    <property type="molecule type" value="Genomic_DNA"/>
</dbReference>
<dbReference type="AlphaFoldDB" id="A0A0E9MNF1"/>
<protein>
    <submittedName>
        <fullName evidence="4">Uncharacterized protein</fullName>
    </submittedName>
</protein>
<keyword evidence="5" id="KW-1185">Reference proteome</keyword>
<dbReference type="SUPFAM" id="SSF48452">
    <property type="entry name" value="TPR-like"/>
    <property type="match status" value="2"/>
</dbReference>
<dbReference type="InterPro" id="IPR011990">
    <property type="entry name" value="TPR-like_helical_dom_sf"/>
</dbReference>
<accession>A0A0E9MNF1</accession>
<reference evidence="4 5" key="1">
    <citation type="submission" date="2015-04" db="EMBL/GenBank/DDBJ databases">
        <title>Whole genome shotgun sequence of Sphingomonas changbaiensis NBRC 104936.</title>
        <authorList>
            <person name="Katano-Makiyama Y."/>
            <person name="Hosoyama A."/>
            <person name="Hashimoto M."/>
            <person name="Noguchi M."/>
            <person name="Tsuchikane K."/>
            <person name="Ohji S."/>
            <person name="Yamazoe A."/>
            <person name="Ichikawa N."/>
            <person name="Kimura A."/>
            <person name="Fujita N."/>
        </authorList>
    </citation>
    <scope>NUCLEOTIDE SEQUENCE [LARGE SCALE GENOMIC DNA]</scope>
    <source>
        <strain evidence="4 5">NBRC 104936</strain>
    </source>
</reference>
<dbReference type="InterPro" id="IPR011717">
    <property type="entry name" value="TPR-4"/>
</dbReference>
<feature type="repeat" description="TPR" evidence="3">
    <location>
        <begin position="77"/>
        <end position="110"/>
    </location>
</feature>
<organism evidence="4 5">
    <name type="scientific">Sphingomonas changbaiensis NBRC 104936</name>
    <dbReference type="NCBI Taxonomy" id="1219043"/>
    <lineage>
        <taxon>Bacteria</taxon>
        <taxon>Pseudomonadati</taxon>
        <taxon>Pseudomonadota</taxon>
        <taxon>Alphaproteobacteria</taxon>
        <taxon>Sphingomonadales</taxon>
        <taxon>Sphingomonadaceae</taxon>
        <taxon>Sphingomonas</taxon>
    </lineage>
</organism>
<dbReference type="Pfam" id="PF13759">
    <property type="entry name" value="2OG-FeII_Oxy_5"/>
    <property type="match status" value="1"/>
</dbReference>
<dbReference type="RefSeq" id="WP_052733764.1">
    <property type="nucleotide sequence ID" value="NZ_BBWU01000017.1"/>
</dbReference>
<dbReference type="InterPro" id="IPR052346">
    <property type="entry name" value="O-mannosyl-transferase_TMTC"/>
</dbReference>
<keyword evidence="2 3" id="KW-0802">TPR repeat</keyword>
<proteinExistence type="predicted"/>
<dbReference type="GO" id="GO:0042802">
    <property type="term" value="F:identical protein binding"/>
    <property type="evidence" value="ECO:0007669"/>
    <property type="project" value="InterPro"/>
</dbReference>
<feature type="repeat" description="TPR" evidence="3">
    <location>
        <begin position="43"/>
        <end position="76"/>
    </location>
</feature>
<dbReference type="PANTHER" id="PTHR44227:SF3">
    <property type="entry name" value="PROTEIN O-MANNOSYL-TRANSFERASE TMTC4"/>
    <property type="match status" value="1"/>
</dbReference>